<keyword evidence="1" id="KW-1133">Transmembrane helix</keyword>
<dbReference type="GO" id="GO:0004803">
    <property type="term" value="F:transposase activity"/>
    <property type="evidence" value="ECO:0007669"/>
    <property type="project" value="InterPro"/>
</dbReference>
<dbReference type="GO" id="GO:0003677">
    <property type="term" value="F:DNA binding"/>
    <property type="evidence" value="ECO:0007669"/>
    <property type="project" value="InterPro"/>
</dbReference>
<evidence type="ECO:0000259" key="2">
    <source>
        <dbReference type="Pfam" id="PF01609"/>
    </source>
</evidence>
<accession>A0A2T0BD34</accession>
<dbReference type="Proteomes" id="UP000237798">
    <property type="component" value="Unassembled WGS sequence"/>
</dbReference>
<dbReference type="Pfam" id="PF01609">
    <property type="entry name" value="DDE_Tnp_1"/>
    <property type="match status" value="1"/>
</dbReference>
<organism evidence="3 4">
    <name type="scientific">Clostridium luticellarii</name>
    <dbReference type="NCBI Taxonomy" id="1691940"/>
    <lineage>
        <taxon>Bacteria</taxon>
        <taxon>Bacillati</taxon>
        <taxon>Bacillota</taxon>
        <taxon>Clostridia</taxon>
        <taxon>Eubacteriales</taxon>
        <taxon>Clostridiaceae</taxon>
        <taxon>Clostridium</taxon>
    </lineage>
</organism>
<dbReference type="AlphaFoldDB" id="A0A2T0BD34"/>
<evidence type="ECO:0000313" key="4">
    <source>
        <dbReference type="Proteomes" id="UP000237798"/>
    </source>
</evidence>
<reference evidence="3 4" key="1">
    <citation type="submission" date="2018-03" db="EMBL/GenBank/DDBJ databases">
        <title>Genome sequence of Clostridium luticellarii DSM 29923.</title>
        <authorList>
            <person name="Poehlein A."/>
            <person name="Daniel R."/>
        </authorList>
    </citation>
    <scope>NUCLEOTIDE SEQUENCE [LARGE SCALE GENOMIC DNA]</scope>
    <source>
        <strain evidence="3 4">DSM 29923</strain>
    </source>
</reference>
<evidence type="ECO:0000256" key="1">
    <source>
        <dbReference type="SAM" id="Phobius"/>
    </source>
</evidence>
<evidence type="ECO:0000313" key="3">
    <source>
        <dbReference type="EMBL" id="PRR81806.1"/>
    </source>
</evidence>
<protein>
    <submittedName>
        <fullName evidence="3">Transposase DDE domain protein</fullName>
    </submittedName>
</protein>
<feature type="domain" description="Transposase IS4-like" evidence="2">
    <location>
        <begin position="196"/>
        <end position="388"/>
    </location>
</feature>
<feature type="transmembrane region" description="Helical" evidence="1">
    <location>
        <begin position="422"/>
        <end position="443"/>
    </location>
</feature>
<keyword evidence="4" id="KW-1185">Reference proteome</keyword>
<feature type="transmembrane region" description="Helical" evidence="1">
    <location>
        <begin position="373"/>
        <end position="390"/>
    </location>
</feature>
<comment type="caution">
    <text evidence="3">The sequence shown here is derived from an EMBL/GenBank/DDBJ whole genome shotgun (WGS) entry which is preliminary data.</text>
</comment>
<dbReference type="SUPFAM" id="SSF53098">
    <property type="entry name" value="Ribonuclease H-like"/>
    <property type="match status" value="1"/>
</dbReference>
<dbReference type="GO" id="GO:0006313">
    <property type="term" value="P:DNA transposition"/>
    <property type="evidence" value="ECO:0007669"/>
    <property type="project" value="InterPro"/>
</dbReference>
<keyword evidence="1" id="KW-0472">Membrane</keyword>
<sequence>MLQLSKNNKKKVLESIKCGSIDAADVTFPNLIDTIVLKMKKLNLIDKLSDSFKDKRSGNKHLPLDILIALVITAKMKLKTSLTDVIFAVTDPELLSELGWNIWDTDRDMSKGLFSEGVIRNLVSKYESEDLINSYNHYIQNNVLPSIDVYSSIHILDCTKLKVNLDNTNYENSEVISADGKPVRGYKLGTLRGLMDDSGIIEEITYGSIKTHDLELCKDMILKSKCLKNGDILINDRGFISRDIINDLKLKRGVDTYIPAKKNMTIYSEAVSIAKSQGKWSKHPNKKRKTQEIQLVRNLGAVWESSNPSGDIDLCGCVVHDKKDDKYYVFLTTDTDKTAKQIINTYELGPEIEEDFRQIKDFWKLEDFKSTKYNFITFHITMTLIGYMYFQLFKNMEEGSRYSGKSLPVVVKNYKSDKQKSVIIYSGQYFGVFPFIEFIQLYAGCPAKVRKLLDPTLALV</sequence>
<dbReference type="InterPro" id="IPR002559">
    <property type="entry name" value="Transposase_11"/>
</dbReference>
<keyword evidence="1" id="KW-0812">Transmembrane</keyword>
<proteinExistence type="predicted"/>
<gene>
    <name evidence="3" type="ORF">CLLU_30320</name>
</gene>
<dbReference type="InterPro" id="IPR012337">
    <property type="entry name" value="RNaseH-like_sf"/>
</dbReference>
<dbReference type="RefSeq" id="WP_170065767.1">
    <property type="nucleotide sequence ID" value="NZ_PVXP01000064.1"/>
</dbReference>
<name>A0A2T0BD34_9CLOT</name>
<dbReference type="EMBL" id="PVXP01000064">
    <property type="protein sequence ID" value="PRR81806.1"/>
    <property type="molecule type" value="Genomic_DNA"/>
</dbReference>